<dbReference type="HOGENOM" id="CLU_1008486_0_0_1"/>
<gene>
    <name evidence="1" type="ORF">GLAREA_00336</name>
</gene>
<organism evidence="1 2">
    <name type="scientific">Glarea lozoyensis (strain ATCC 20868 / MF5171)</name>
    <dbReference type="NCBI Taxonomy" id="1116229"/>
    <lineage>
        <taxon>Eukaryota</taxon>
        <taxon>Fungi</taxon>
        <taxon>Dikarya</taxon>
        <taxon>Ascomycota</taxon>
        <taxon>Pezizomycotina</taxon>
        <taxon>Leotiomycetes</taxon>
        <taxon>Helotiales</taxon>
        <taxon>Helotiaceae</taxon>
        <taxon>Glarea</taxon>
    </lineage>
</organism>
<name>S3DB22_GLAL2</name>
<dbReference type="RefSeq" id="XP_008083285.1">
    <property type="nucleotide sequence ID" value="XM_008085094.1"/>
</dbReference>
<dbReference type="KEGG" id="glz:GLAREA_00336"/>
<protein>
    <submittedName>
        <fullName evidence="1">Uncharacterized protein</fullName>
    </submittedName>
</protein>
<dbReference type="EMBL" id="KE145367">
    <property type="protein sequence ID" value="EPE29176.1"/>
    <property type="molecule type" value="Genomic_DNA"/>
</dbReference>
<dbReference type="GeneID" id="19459394"/>
<dbReference type="AlphaFoldDB" id="S3DB22"/>
<keyword evidence="2" id="KW-1185">Reference proteome</keyword>
<sequence>MSQRNNTAPSTEPLKDFHYYAHLPAELREAVMDLSYMQHAVVIRECAVVGAVKGSGEPNKELKIYEVYKPSNRSGQFRASRETREHALKTHTVILQRSIPGHSVRYDHRTETFCPKHSKGQIIYLHKTQGTLACHPYPITRTYVTDQGSREVKEKISTAHVPEQPEVSLARLKALLKDSRYRQHEDDNMYFDEDVAQAEFYENRSARNNLEKVQSIALFNFAWPAPQDGNDSDSEDAYFHKRLEEEIKDGFQNLERLFLFYSNHGDDEQYIKLQNV</sequence>
<dbReference type="OrthoDB" id="10330748at2759"/>
<proteinExistence type="predicted"/>
<dbReference type="Proteomes" id="UP000016922">
    <property type="component" value="Unassembled WGS sequence"/>
</dbReference>
<evidence type="ECO:0000313" key="1">
    <source>
        <dbReference type="EMBL" id="EPE29176.1"/>
    </source>
</evidence>
<accession>S3DB22</accession>
<evidence type="ECO:0000313" key="2">
    <source>
        <dbReference type="Proteomes" id="UP000016922"/>
    </source>
</evidence>
<reference evidence="1 2" key="1">
    <citation type="journal article" date="2013" name="BMC Genomics">
        <title>Genomics-driven discovery of the pneumocandin biosynthetic gene cluster in the fungus Glarea lozoyensis.</title>
        <authorList>
            <person name="Chen L."/>
            <person name="Yue Q."/>
            <person name="Zhang X."/>
            <person name="Xiang M."/>
            <person name="Wang C."/>
            <person name="Li S."/>
            <person name="Che Y."/>
            <person name="Ortiz-Lopez F.J."/>
            <person name="Bills G.F."/>
            <person name="Liu X."/>
            <person name="An Z."/>
        </authorList>
    </citation>
    <scope>NUCLEOTIDE SEQUENCE [LARGE SCALE GENOMIC DNA]</scope>
    <source>
        <strain evidence="2">ATCC 20868 / MF5171</strain>
    </source>
</reference>